<dbReference type="Pfam" id="PF09619">
    <property type="entry name" value="YscW"/>
    <property type="match status" value="1"/>
</dbReference>
<sequence length="133" mass="14392">MNKILLLALTVLLGACSTMNSTPHATLDGEVYYLERIGLPSTATVEVSLQDVSLADAPAVTLAKQSGQIKGQIPLPFHLTYDPADIKPGHRYAISARIENNGRLLFINTEHHGVDLNAKSLQPIRVRVNPVAN</sequence>
<dbReference type="Proteomes" id="UP000317901">
    <property type="component" value="Unassembled WGS sequence"/>
</dbReference>
<dbReference type="InterPro" id="IPR053196">
    <property type="entry name" value="Lipoprotein_YbaY-like"/>
</dbReference>
<evidence type="ECO:0000313" key="2">
    <source>
        <dbReference type="EMBL" id="TWR98225.1"/>
    </source>
</evidence>
<dbReference type="AlphaFoldDB" id="A0A5C5Q1I5"/>
<accession>A0A5C5Q1I5</accession>
<dbReference type="PANTHER" id="PTHR38013:SF1">
    <property type="entry name" value="GLYCOPROTEIN_POLYSACCHARIDE METABOLISM"/>
    <property type="match status" value="1"/>
</dbReference>
<feature type="chain" id="PRO_5023004634" description="Lipoprotein" evidence="1">
    <location>
        <begin position="21"/>
        <end position="133"/>
    </location>
</feature>
<dbReference type="InterPro" id="IPR039366">
    <property type="entry name" value="Pilotin"/>
</dbReference>
<proteinExistence type="predicted"/>
<evidence type="ECO:0000313" key="3">
    <source>
        <dbReference type="Proteomes" id="UP000317901"/>
    </source>
</evidence>
<keyword evidence="1" id="KW-0732">Signal</keyword>
<evidence type="ECO:0008006" key="4">
    <source>
        <dbReference type="Google" id="ProtNLM"/>
    </source>
</evidence>
<dbReference type="RefSeq" id="WP_146425174.1">
    <property type="nucleotide sequence ID" value="NZ_VFIP01000006.1"/>
</dbReference>
<reference evidence="2 3" key="1">
    <citation type="submission" date="2019-06" db="EMBL/GenBank/DDBJ databases">
        <title>Pseudomonas bimorpha sp. nov. isolated from bovine raw milk and skim milk concentrate.</title>
        <authorList>
            <person name="Hofmann K."/>
            <person name="Huptas C."/>
            <person name="Doll E."/>
            <person name="Scherer S."/>
            <person name="Wenning M."/>
        </authorList>
    </citation>
    <scope>NUCLEOTIDE SEQUENCE [LARGE SCALE GENOMIC DNA]</scope>
    <source>
        <strain evidence="2 3">DSM 108990</strain>
    </source>
</reference>
<evidence type="ECO:0000256" key="1">
    <source>
        <dbReference type="SAM" id="SignalP"/>
    </source>
</evidence>
<organism evidence="2 3">
    <name type="scientific">Pseudomonas saxonica</name>
    <dbReference type="NCBI Taxonomy" id="2600598"/>
    <lineage>
        <taxon>Bacteria</taxon>
        <taxon>Pseudomonadati</taxon>
        <taxon>Pseudomonadota</taxon>
        <taxon>Gammaproteobacteria</taxon>
        <taxon>Pseudomonadales</taxon>
        <taxon>Pseudomonadaceae</taxon>
        <taxon>Pseudomonas</taxon>
    </lineage>
</organism>
<feature type="signal peptide" evidence="1">
    <location>
        <begin position="1"/>
        <end position="20"/>
    </location>
</feature>
<dbReference type="OrthoDB" id="5348860at2"/>
<comment type="caution">
    <text evidence="2">The sequence shown here is derived from an EMBL/GenBank/DDBJ whole genome shotgun (WGS) entry which is preliminary data.</text>
</comment>
<gene>
    <name evidence="2" type="ORF">FJD37_04455</name>
</gene>
<dbReference type="PANTHER" id="PTHR38013">
    <property type="entry name" value="GLYCOPROTEIN/POLYSACCHARIDE METABOLISM"/>
    <property type="match status" value="1"/>
</dbReference>
<dbReference type="PROSITE" id="PS51257">
    <property type="entry name" value="PROKAR_LIPOPROTEIN"/>
    <property type="match status" value="1"/>
</dbReference>
<dbReference type="EMBL" id="VFIP01000006">
    <property type="protein sequence ID" value="TWR98225.1"/>
    <property type="molecule type" value="Genomic_DNA"/>
</dbReference>
<protein>
    <recommendedName>
        <fullName evidence="4">Lipoprotein</fullName>
    </recommendedName>
</protein>
<name>A0A5C5Q1I5_9PSED</name>